<comment type="caution">
    <text evidence="1">The sequence shown here is derived from an EMBL/GenBank/DDBJ whole genome shotgun (WGS) entry which is preliminary data.</text>
</comment>
<sequence>MKSASWHECVFSTSGTFHPVGSSAVTCTPTGFSRWFHALCGPACQLAQSRTGTGVLSHSVVRTTGFYLPPIKRVLVLREARMQSFSVSPT</sequence>
<dbReference type="Proteomes" id="UP001519460">
    <property type="component" value="Unassembled WGS sequence"/>
</dbReference>
<evidence type="ECO:0000313" key="2">
    <source>
        <dbReference type="Proteomes" id="UP001519460"/>
    </source>
</evidence>
<protein>
    <submittedName>
        <fullName evidence="1">Uncharacterized protein</fullName>
    </submittedName>
</protein>
<name>A0ABD0L549_9CAEN</name>
<evidence type="ECO:0000313" key="1">
    <source>
        <dbReference type="EMBL" id="KAK7494666.1"/>
    </source>
</evidence>
<dbReference type="AlphaFoldDB" id="A0ABD0L549"/>
<keyword evidence="2" id="KW-1185">Reference proteome</keyword>
<gene>
    <name evidence="1" type="ORF">BaRGS_00014064</name>
</gene>
<reference evidence="1 2" key="1">
    <citation type="journal article" date="2023" name="Sci. Data">
        <title>Genome assembly of the Korean intertidal mud-creeper Batillaria attramentaria.</title>
        <authorList>
            <person name="Patra A.K."/>
            <person name="Ho P.T."/>
            <person name="Jun S."/>
            <person name="Lee S.J."/>
            <person name="Kim Y."/>
            <person name="Won Y.J."/>
        </authorList>
    </citation>
    <scope>NUCLEOTIDE SEQUENCE [LARGE SCALE GENOMIC DNA]</scope>
    <source>
        <strain evidence="1">Wonlab-2016</strain>
    </source>
</reference>
<accession>A0ABD0L549</accession>
<organism evidence="1 2">
    <name type="scientific">Batillaria attramentaria</name>
    <dbReference type="NCBI Taxonomy" id="370345"/>
    <lineage>
        <taxon>Eukaryota</taxon>
        <taxon>Metazoa</taxon>
        <taxon>Spiralia</taxon>
        <taxon>Lophotrochozoa</taxon>
        <taxon>Mollusca</taxon>
        <taxon>Gastropoda</taxon>
        <taxon>Caenogastropoda</taxon>
        <taxon>Sorbeoconcha</taxon>
        <taxon>Cerithioidea</taxon>
        <taxon>Batillariidae</taxon>
        <taxon>Batillaria</taxon>
    </lineage>
</organism>
<dbReference type="EMBL" id="JACVVK020000081">
    <property type="protein sequence ID" value="KAK7494666.1"/>
    <property type="molecule type" value="Genomic_DNA"/>
</dbReference>
<proteinExistence type="predicted"/>